<dbReference type="PANTHER" id="PTHR30469">
    <property type="entry name" value="MULTIDRUG RESISTANCE PROTEIN MDTA"/>
    <property type="match status" value="1"/>
</dbReference>
<feature type="domain" description="Multidrug resistance protein MdtA-like barrel-sandwich hybrid" evidence="4">
    <location>
        <begin position="64"/>
        <end position="183"/>
    </location>
</feature>
<comment type="subcellular location">
    <subcellularLocation>
        <location evidence="1">Cell envelope</location>
    </subcellularLocation>
</comment>
<reference evidence="6" key="1">
    <citation type="submission" date="2022-02" db="EMBL/GenBank/DDBJ databases">
        <title>Emergence and expansion in Europe of a Vibrio aestuarianus clonal complex pathogenic for oysters.</title>
        <authorList>
            <person name="Mesnil A."/>
            <person name="Travers M.-A."/>
        </authorList>
    </citation>
    <scope>NUCLEOTIDE SEQUENCE</scope>
    <source>
        <strain evidence="6">19_064_15T1</strain>
    </source>
</reference>
<dbReference type="GO" id="GO:0015562">
    <property type="term" value="F:efflux transmembrane transporter activity"/>
    <property type="evidence" value="ECO:0007669"/>
    <property type="project" value="TreeGrafter"/>
</dbReference>
<dbReference type="RefSeq" id="WP_176313259.1">
    <property type="nucleotide sequence ID" value="NZ_JAKNAX010000017.1"/>
</dbReference>
<dbReference type="Gene3D" id="2.40.30.170">
    <property type="match status" value="1"/>
</dbReference>
<dbReference type="PROSITE" id="PS51257">
    <property type="entry name" value="PROKAR_LIPOPROTEIN"/>
    <property type="match status" value="1"/>
</dbReference>
<dbReference type="Proteomes" id="UP001140978">
    <property type="component" value="Unassembled WGS sequence"/>
</dbReference>
<evidence type="ECO:0000256" key="2">
    <source>
        <dbReference type="ARBA" id="ARBA00009477"/>
    </source>
</evidence>
<sequence>MKQWIILCVLSSSVLLTGCEKADTAERDMVTRVKVVELGSEKLSDSLYFPAVANAADRSHLSFRVAGEINQLTIKEGDRVKQGDVLATLDPTDYQLDVDNAKARFTVIDSQYTRSSPLVEKGLLAKSQFDEIAAQRQIAKAELDLAKLRLSFTQLKAPVDGIISRVNADQFENVQVGQQIVNIHSIDSVEVLIQLPDRLYISQPKSVGLERMEALVRVPSGNTYTAMVKEFTTEPNPATGTFSVTLSLPMPDQEYILDGMAVEVTTQGGQAGLQLNAGVSVPIEAVFNADGDGLERDNKFVWILNDDNTVSKKHVMLGKASMASVQVLDGLSASDTVVTAGLSRLREGTVVEVVKQEAGNE</sequence>
<dbReference type="InterPro" id="IPR058627">
    <property type="entry name" value="MdtA-like_C"/>
</dbReference>
<protein>
    <submittedName>
        <fullName evidence="6">Efflux RND transporter periplasmic adaptor subunit</fullName>
    </submittedName>
</protein>
<dbReference type="Gene3D" id="2.40.420.20">
    <property type="match status" value="1"/>
</dbReference>
<dbReference type="InterPro" id="IPR058625">
    <property type="entry name" value="MdtA-like_BSH"/>
</dbReference>
<name>A0A9X4FDH1_9VIBR</name>
<accession>A0A9X4FDH1</accession>
<dbReference type="AlphaFoldDB" id="A0A9X4FDH1"/>
<comment type="similarity">
    <text evidence="2">Belongs to the membrane fusion protein (MFP) (TC 8.A.1) family.</text>
</comment>
<evidence type="ECO:0000259" key="5">
    <source>
        <dbReference type="Pfam" id="PF25967"/>
    </source>
</evidence>
<evidence type="ECO:0000313" key="6">
    <source>
        <dbReference type="EMBL" id="MDE1346432.1"/>
    </source>
</evidence>
<dbReference type="SUPFAM" id="SSF111369">
    <property type="entry name" value="HlyD-like secretion proteins"/>
    <property type="match status" value="1"/>
</dbReference>
<dbReference type="Gene3D" id="2.40.50.100">
    <property type="match status" value="1"/>
</dbReference>
<gene>
    <name evidence="6" type="ORF">L9X51_08320</name>
</gene>
<dbReference type="InterPro" id="IPR006143">
    <property type="entry name" value="RND_pump_MFP"/>
</dbReference>
<evidence type="ECO:0000256" key="3">
    <source>
        <dbReference type="ARBA" id="ARBA00022448"/>
    </source>
</evidence>
<dbReference type="NCBIfam" id="TIGR01730">
    <property type="entry name" value="RND_mfp"/>
    <property type="match status" value="1"/>
</dbReference>
<dbReference type="EMBL" id="JAKNAX010000017">
    <property type="protein sequence ID" value="MDE1346432.1"/>
    <property type="molecule type" value="Genomic_DNA"/>
</dbReference>
<comment type="caution">
    <text evidence="6">The sequence shown here is derived from an EMBL/GenBank/DDBJ whole genome shotgun (WGS) entry which is preliminary data.</text>
</comment>
<organism evidence="6 7">
    <name type="scientific">Vibrio aestuarianus</name>
    <dbReference type="NCBI Taxonomy" id="28171"/>
    <lineage>
        <taxon>Bacteria</taxon>
        <taxon>Pseudomonadati</taxon>
        <taxon>Pseudomonadota</taxon>
        <taxon>Gammaproteobacteria</taxon>
        <taxon>Vibrionales</taxon>
        <taxon>Vibrionaceae</taxon>
        <taxon>Vibrio</taxon>
    </lineage>
</organism>
<dbReference type="Pfam" id="PF25917">
    <property type="entry name" value="BSH_RND"/>
    <property type="match status" value="1"/>
</dbReference>
<proteinExistence type="inferred from homology"/>
<evidence type="ECO:0000313" key="7">
    <source>
        <dbReference type="Proteomes" id="UP001140978"/>
    </source>
</evidence>
<evidence type="ECO:0000259" key="4">
    <source>
        <dbReference type="Pfam" id="PF25917"/>
    </source>
</evidence>
<keyword evidence="3" id="KW-0813">Transport</keyword>
<feature type="domain" description="Multidrug resistance protein MdtA-like C-terminal permuted SH3" evidence="5">
    <location>
        <begin position="296"/>
        <end position="344"/>
    </location>
</feature>
<dbReference type="PANTHER" id="PTHR30469:SF20">
    <property type="entry name" value="EFFLUX RND TRANSPORTER PERIPLASMIC ADAPTOR SUBUNIT"/>
    <property type="match status" value="1"/>
</dbReference>
<dbReference type="GO" id="GO:1990281">
    <property type="term" value="C:efflux pump complex"/>
    <property type="evidence" value="ECO:0007669"/>
    <property type="project" value="TreeGrafter"/>
</dbReference>
<evidence type="ECO:0000256" key="1">
    <source>
        <dbReference type="ARBA" id="ARBA00004196"/>
    </source>
</evidence>
<dbReference type="Gene3D" id="1.10.287.470">
    <property type="entry name" value="Helix hairpin bin"/>
    <property type="match status" value="1"/>
</dbReference>
<dbReference type="Pfam" id="PF25967">
    <property type="entry name" value="RND-MFP_C"/>
    <property type="match status" value="1"/>
</dbReference>